<proteinExistence type="predicted"/>
<dbReference type="PRINTS" id="PR01217">
    <property type="entry name" value="PRICHEXTENSN"/>
</dbReference>
<dbReference type="PANTHER" id="PTHR45691">
    <property type="entry name" value="PROTEIN DIAPHANOUS"/>
    <property type="match status" value="1"/>
</dbReference>
<dbReference type="EMBL" id="HBUF01078319">
    <property type="protein sequence ID" value="CAG6631966.1"/>
    <property type="molecule type" value="Transcribed_RNA"/>
</dbReference>
<feature type="compositionally biased region" description="Polar residues" evidence="1">
    <location>
        <begin position="639"/>
        <end position="651"/>
    </location>
</feature>
<feature type="compositionally biased region" description="Basic and acidic residues" evidence="1">
    <location>
        <begin position="832"/>
        <end position="851"/>
    </location>
</feature>
<feature type="compositionally biased region" description="Low complexity" evidence="1">
    <location>
        <begin position="868"/>
        <end position="886"/>
    </location>
</feature>
<accession>A0A8D8QHP1</accession>
<dbReference type="AlphaFoldDB" id="A0A8D8QHP1"/>
<feature type="region of interest" description="Disordered" evidence="1">
    <location>
        <begin position="355"/>
        <end position="440"/>
    </location>
</feature>
<feature type="compositionally biased region" description="Polar residues" evidence="1">
    <location>
        <begin position="379"/>
        <end position="389"/>
    </location>
</feature>
<feature type="compositionally biased region" description="Basic and acidic residues" evidence="1">
    <location>
        <begin position="360"/>
        <end position="370"/>
    </location>
</feature>
<feature type="compositionally biased region" description="Polar residues" evidence="1">
    <location>
        <begin position="421"/>
        <end position="433"/>
    </location>
</feature>
<feature type="compositionally biased region" description="Pro residues" evidence="1">
    <location>
        <begin position="113"/>
        <end position="136"/>
    </location>
</feature>
<dbReference type="GO" id="GO:0005884">
    <property type="term" value="C:actin filament"/>
    <property type="evidence" value="ECO:0007669"/>
    <property type="project" value="TreeGrafter"/>
</dbReference>
<evidence type="ECO:0000256" key="1">
    <source>
        <dbReference type="SAM" id="MobiDB-lite"/>
    </source>
</evidence>
<feature type="compositionally biased region" description="Basic and acidic residues" evidence="1">
    <location>
        <begin position="398"/>
        <end position="409"/>
    </location>
</feature>
<feature type="compositionally biased region" description="Polar residues" evidence="1">
    <location>
        <begin position="33"/>
        <end position="68"/>
    </location>
</feature>
<reference evidence="2" key="1">
    <citation type="submission" date="2021-05" db="EMBL/GenBank/DDBJ databases">
        <authorList>
            <person name="Alioto T."/>
            <person name="Alioto T."/>
            <person name="Gomez Garrido J."/>
        </authorList>
    </citation>
    <scope>NUCLEOTIDE SEQUENCE</scope>
</reference>
<feature type="region of interest" description="Disordered" evidence="1">
    <location>
        <begin position="88"/>
        <end position="138"/>
    </location>
</feature>
<evidence type="ECO:0000313" key="2">
    <source>
        <dbReference type="EMBL" id="CAG6631966.1"/>
    </source>
</evidence>
<feature type="region of interest" description="Disordered" evidence="1">
    <location>
        <begin position="831"/>
        <end position="893"/>
    </location>
</feature>
<feature type="region of interest" description="Disordered" evidence="1">
    <location>
        <begin position="629"/>
        <end position="679"/>
    </location>
</feature>
<sequence>MKVSEMIKAPFVPVPQVQVRIMTNVPKSPGTPQPSDSAPPQFLQQQGNTSSHTYQVRQAMTSSQTSDCSEGDMNWSYYPYPPLPPPPPPLHYLPPSRPSSTPPYPVMSSRPSSTPPYPSPMPPPPTPPPVTPPPTPEQYQQMWQHFNNFYAYYYQQPPAPAHYYYPPPPPYPPPSYSFSYPSDTEDGYSGYSSTDEMNGYFNKQRQYYQQMRGTHIESVENSETEYETSDTERPNEYQVKLCDTEDEEDTEYPMTTSIESAESVVGDYLSTIVEESEISDRKSPLSDCTLEKLSEDEDEEEINTDEEVVFVKLPLSVNRKDEVTTIIVGNSSKVAENKGDEDYIENELKRETAILSEQMNEFKNHADGDGSKNSFDRASPSNRRGTSPDTLIMNKIESSSRHDEDERNMLLRSSIEDENMNNEQQQSFKSSNTNDDEEDISIVETYEEKKVKEKRIKNTQTKISISYNGIKDEKIINAVKKRTNKSSKSVYTSRLSGESFDFDCWSENDSSQQEEVIDDCKTGDKRWNRTEEWNDLDRTVNTNNEMSATKHTIVTEDLTINENEPNIAVTIKFPIKTNLQKPNRGVRSVVHDQEITQPESDVEQVNNNYNEYLCSTNLSEFQNSVLESNKSKTVKRQMDQSTYSPKNSRCETPTEENSQSSERSRGSQELSESSEGSGGKVCSFLENLSSILQNIKMSKSMENEELSQILEGQESSNVTTIENVRTSVTVTSRDYNISENNSGELEHHQIVQKEQIETRRENVKIENNTFESESNGNCIEDNNESDEIDFWAEIGQPDEHMHLSMSHVGEPNLPELETETKQSNEETLLNERMSEMTDERQTNKTDICDRDSENDESNESESEKSDSIGDSSSSDSETTSESSSSSCEEDEEEGRTFVFYHDSGDKGTSYYNYLAPSNTDIDTSYYSDVTPSNPPEIRIQKNEESCDEFNMNKTQITNDTPVSCEQEIQITSQTISSSPGSQQYCSYEMEKSQEETEIMNNTLHVEERKSCQYESEEDDSGVTSDMSRHISETDTDHDQEFTELKKMSPYKRANTHSRLYQLLQDECEMDKLDTCEITVPKKENLSLPLGCNSIDNSNVSTPTSPVISDKLVKELVQSLLNKKKGKIFRNLPVEKLHAAAIRILQEDVDYDTFSSTSGESSLLESPAEHSPIATPLQRTANKGIGAYLNYNEYYETWASASIRDSLGSDIIPSRAFKILQEHVKPGMVPGFIEGLQAKCPKVSSATNLPSVLEVRDTLTPVPENNPS</sequence>
<dbReference type="PANTHER" id="PTHR45691:SF6">
    <property type="entry name" value="PROTEIN DIAPHANOUS"/>
    <property type="match status" value="1"/>
</dbReference>
<protein>
    <submittedName>
        <fullName evidence="2">Uncharacterized protein</fullName>
    </submittedName>
</protein>
<dbReference type="InterPro" id="IPR051412">
    <property type="entry name" value="Formin_Homology_Diaphanous_sf"/>
</dbReference>
<feature type="compositionally biased region" description="Pro residues" evidence="1">
    <location>
        <begin position="88"/>
        <end position="105"/>
    </location>
</feature>
<dbReference type="GO" id="GO:0030041">
    <property type="term" value="P:actin filament polymerization"/>
    <property type="evidence" value="ECO:0007669"/>
    <property type="project" value="TreeGrafter"/>
</dbReference>
<feature type="region of interest" description="Disordered" evidence="1">
    <location>
        <begin position="23"/>
        <end position="71"/>
    </location>
</feature>
<feature type="compositionally biased region" description="Low complexity" evidence="1">
    <location>
        <begin position="655"/>
        <end position="675"/>
    </location>
</feature>
<name>A0A8D8QHP1_9HEMI</name>
<organism evidence="2">
    <name type="scientific">Cacopsylla melanoneura</name>
    <dbReference type="NCBI Taxonomy" id="428564"/>
    <lineage>
        <taxon>Eukaryota</taxon>
        <taxon>Metazoa</taxon>
        <taxon>Ecdysozoa</taxon>
        <taxon>Arthropoda</taxon>
        <taxon>Hexapoda</taxon>
        <taxon>Insecta</taxon>
        <taxon>Pterygota</taxon>
        <taxon>Neoptera</taxon>
        <taxon>Paraneoptera</taxon>
        <taxon>Hemiptera</taxon>
        <taxon>Sternorrhyncha</taxon>
        <taxon>Psylloidea</taxon>
        <taxon>Psyllidae</taxon>
        <taxon>Psyllinae</taxon>
        <taxon>Cacopsylla</taxon>
    </lineage>
</organism>